<reference evidence="2 3" key="1">
    <citation type="submission" date="2019-03" db="EMBL/GenBank/DDBJ databases">
        <title>Genomic Encyclopedia of Type Strains, Phase IV (KMG-IV): sequencing the most valuable type-strain genomes for metagenomic binning, comparative biology and taxonomic classification.</title>
        <authorList>
            <person name="Goeker M."/>
        </authorList>
    </citation>
    <scope>NUCLEOTIDE SEQUENCE [LARGE SCALE GENOMIC DNA]</scope>
    <source>
        <strain evidence="2 3">DSM 24984</strain>
    </source>
</reference>
<dbReference type="OrthoDB" id="9781701at2"/>
<dbReference type="InterPro" id="IPR006190">
    <property type="entry name" value="SAF_AFP_Neu5Ac"/>
</dbReference>
<dbReference type="Pfam" id="PF08666">
    <property type="entry name" value="SAF"/>
    <property type="match status" value="1"/>
</dbReference>
<gene>
    <name evidence="2" type="ORF">C8D98_0874</name>
</gene>
<dbReference type="RefSeq" id="WP_132872340.1">
    <property type="nucleotide sequence ID" value="NZ_SMGG01000003.1"/>
</dbReference>
<dbReference type="InterPro" id="IPR020007">
    <property type="entry name" value="NeuB/NeuA"/>
</dbReference>
<dbReference type="Gene3D" id="3.90.1210.10">
    <property type="entry name" value="Antifreeze-like/N-acetylneuraminic acid synthase C-terminal domain"/>
    <property type="match status" value="1"/>
</dbReference>
<keyword evidence="3" id="KW-1185">Reference proteome</keyword>
<dbReference type="InterPro" id="IPR013132">
    <property type="entry name" value="PseI/NeuA/B-like_N"/>
</dbReference>
<dbReference type="Proteomes" id="UP000294614">
    <property type="component" value="Unassembled WGS sequence"/>
</dbReference>
<evidence type="ECO:0000259" key="1">
    <source>
        <dbReference type="PROSITE" id="PS50844"/>
    </source>
</evidence>
<dbReference type="AlphaFoldDB" id="A0A4R1KG95"/>
<dbReference type="SUPFAM" id="SSF51569">
    <property type="entry name" value="Aldolase"/>
    <property type="match status" value="1"/>
</dbReference>
<dbReference type="Gene3D" id="3.20.20.70">
    <property type="entry name" value="Aldolase class I"/>
    <property type="match status" value="1"/>
</dbReference>
<dbReference type="PROSITE" id="PS50844">
    <property type="entry name" value="AFP_LIKE"/>
    <property type="match status" value="1"/>
</dbReference>
<dbReference type="PANTHER" id="PTHR42966">
    <property type="entry name" value="N-ACETYLNEURAMINATE SYNTHASE"/>
    <property type="match status" value="1"/>
</dbReference>
<dbReference type="GO" id="GO:0047444">
    <property type="term" value="F:N-acylneuraminate-9-phosphate synthase activity"/>
    <property type="evidence" value="ECO:0007669"/>
    <property type="project" value="TreeGrafter"/>
</dbReference>
<sequence length="331" mass="36278">MSIFIIAEAGVNHNGDIETAKKLIDAAVEAGADAVKFQTFKAEKIVSRTADKADYQKAATGSDESQYDMIKKLELDKESHFKLMEHCVNRNIMFLSTPFDHDSIELLSGMGLEIFKVPSGEITNLPYLRHIGSLKKKVILSTGMADLGEIEDALNILIDAGTEKDNITVLHATTEYPCPLDEVNLRAMLTIKNAFNVSIGYSDHTKGIEIPVAAAALGADVIEKHFTLDRMMEGPDHKASLEPDELCAMVKAIRNIELAIGDGIKRPSRSEIKNKLVARKSIVASCNIKKGDTLSYDNVTVKRPGGGISPMRWDEVIGSEAGKDYMQDELI</sequence>
<protein>
    <submittedName>
        <fullName evidence="2">N-acetylneuraminate synthase</fullName>
    </submittedName>
</protein>
<dbReference type="InterPro" id="IPR013785">
    <property type="entry name" value="Aldolase_TIM"/>
</dbReference>
<dbReference type="Pfam" id="PF03102">
    <property type="entry name" value="NeuB"/>
    <property type="match status" value="1"/>
</dbReference>
<dbReference type="InterPro" id="IPR013974">
    <property type="entry name" value="SAF"/>
</dbReference>
<dbReference type="InterPro" id="IPR057736">
    <property type="entry name" value="SAF_PseI/NeuA/NeuB"/>
</dbReference>
<comment type="caution">
    <text evidence="2">The sequence shown here is derived from an EMBL/GenBank/DDBJ whole genome shotgun (WGS) entry which is preliminary data.</text>
</comment>
<dbReference type="EMBL" id="SMGG01000003">
    <property type="protein sequence ID" value="TCK62349.1"/>
    <property type="molecule type" value="Genomic_DNA"/>
</dbReference>
<accession>A0A4R1KG95</accession>
<proteinExistence type="predicted"/>
<name>A0A4R1KG95_9BACT</name>
<dbReference type="PANTHER" id="PTHR42966:SF1">
    <property type="entry name" value="SIALIC ACID SYNTHASE"/>
    <property type="match status" value="1"/>
</dbReference>
<feature type="domain" description="AFP-like" evidence="1">
    <location>
        <begin position="281"/>
        <end position="331"/>
    </location>
</feature>
<dbReference type="CDD" id="cd11615">
    <property type="entry name" value="SAF_NeuB_like"/>
    <property type="match status" value="1"/>
</dbReference>
<organism evidence="2 3">
    <name type="scientific">Seleniivibrio woodruffii</name>
    <dbReference type="NCBI Taxonomy" id="1078050"/>
    <lineage>
        <taxon>Bacteria</taxon>
        <taxon>Pseudomonadati</taxon>
        <taxon>Deferribacterota</taxon>
        <taxon>Deferribacteres</taxon>
        <taxon>Deferribacterales</taxon>
        <taxon>Geovibrionaceae</taxon>
        <taxon>Seleniivibrio</taxon>
    </lineage>
</organism>
<evidence type="ECO:0000313" key="3">
    <source>
        <dbReference type="Proteomes" id="UP000294614"/>
    </source>
</evidence>
<dbReference type="SUPFAM" id="SSF51269">
    <property type="entry name" value="AFP III-like domain"/>
    <property type="match status" value="1"/>
</dbReference>
<dbReference type="InterPro" id="IPR036732">
    <property type="entry name" value="AFP_Neu5c_C_sf"/>
</dbReference>
<dbReference type="InterPro" id="IPR051690">
    <property type="entry name" value="PseI-like"/>
</dbReference>
<evidence type="ECO:0000313" key="2">
    <source>
        <dbReference type="EMBL" id="TCK62349.1"/>
    </source>
</evidence>
<dbReference type="NCBIfam" id="TIGR03569">
    <property type="entry name" value="NeuB_NnaB"/>
    <property type="match status" value="1"/>
</dbReference>
<dbReference type="GO" id="GO:0016051">
    <property type="term" value="P:carbohydrate biosynthetic process"/>
    <property type="evidence" value="ECO:0007669"/>
    <property type="project" value="InterPro"/>
</dbReference>